<accession>A0ABY1QT46</accession>
<name>A0ABY1QT46_9BURK</name>
<dbReference type="Proteomes" id="UP001158049">
    <property type="component" value="Unassembled WGS sequence"/>
</dbReference>
<evidence type="ECO:0000313" key="1">
    <source>
        <dbReference type="EMBL" id="SMP79583.1"/>
    </source>
</evidence>
<evidence type="ECO:0000313" key="2">
    <source>
        <dbReference type="Proteomes" id="UP001158049"/>
    </source>
</evidence>
<comment type="caution">
    <text evidence="1">The sequence shown here is derived from an EMBL/GenBank/DDBJ whole genome shotgun (WGS) entry which is preliminary data.</text>
</comment>
<gene>
    <name evidence="1" type="ORF">SAMN06295970_1323</name>
</gene>
<sequence length="76" mass="8788">MLSNWKINNFQRMQTRITSTGNRIPFVFSMAACSFFKDDSLPDNRSLLALTFKNTMGFIKTKQRTRFAVDDQFPGS</sequence>
<reference evidence="1 2" key="1">
    <citation type="submission" date="2017-05" db="EMBL/GenBank/DDBJ databases">
        <authorList>
            <person name="Varghese N."/>
            <person name="Submissions S."/>
        </authorList>
    </citation>
    <scope>NUCLEOTIDE SEQUENCE [LARGE SCALE GENOMIC DNA]</scope>
    <source>
        <strain evidence="1 2">DSM 26001</strain>
    </source>
</reference>
<proteinExistence type="predicted"/>
<keyword evidence="2" id="KW-1185">Reference proteome</keyword>
<dbReference type="EMBL" id="FXUL01000032">
    <property type="protein sequence ID" value="SMP79583.1"/>
    <property type="molecule type" value="Genomic_DNA"/>
</dbReference>
<organism evidence="1 2">
    <name type="scientific">Noviherbaspirillum suwonense</name>
    <dbReference type="NCBI Taxonomy" id="1224511"/>
    <lineage>
        <taxon>Bacteria</taxon>
        <taxon>Pseudomonadati</taxon>
        <taxon>Pseudomonadota</taxon>
        <taxon>Betaproteobacteria</taxon>
        <taxon>Burkholderiales</taxon>
        <taxon>Oxalobacteraceae</taxon>
        <taxon>Noviherbaspirillum</taxon>
    </lineage>
</organism>
<protein>
    <submittedName>
        <fullName evidence="1">Uncharacterized protein</fullName>
    </submittedName>
</protein>